<evidence type="ECO:0000256" key="1">
    <source>
        <dbReference type="SAM" id="MobiDB-lite"/>
    </source>
</evidence>
<comment type="caution">
    <text evidence="2">The sequence shown here is derived from an EMBL/GenBank/DDBJ whole genome shotgun (WGS) entry which is preliminary data.</text>
</comment>
<name>A0AAV7GBC9_DENCH</name>
<gene>
    <name evidence="2" type="ORF">IEQ34_017322</name>
</gene>
<evidence type="ECO:0000313" key="2">
    <source>
        <dbReference type="EMBL" id="KAH0452998.1"/>
    </source>
</evidence>
<accession>A0AAV7GBC9</accession>
<organism evidence="2 3">
    <name type="scientific">Dendrobium chrysotoxum</name>
    <name type="common">Orchid</name>
    <dbReference type="NCBI Taxonomy" id="161865"/>
    <lineage>
        <taxon>Eukaryota</taxon>
        <taxon>Viridiplantae</taxon>
        <taxon>Streptophyta</taxon>
        <taxon>Embryophyta</taxon>
        <taxon>Tracheophyta</taxon>
        <taxon>Spermatophyta</taxon>
        <taxon>Magnoliopsida</taxon>
        <taxon>Liliopsida</taxon>
        <taxon>Asparagales</taxon>
        <taxon>Orchidaceae</taxon>
        <taxon>Epidendroideae</taxon>
        <taxon>Malaxideae</taxon>
        <taxon>Dendrobiinae</taxon>
        <taxon>Dendrobium</taxon>
    </lineage>
</organism>
<protein>
    <submittedName>
        <fullName evidence="2">Uncharacterized protein</fullName>
    </submittedName>
</protein>
<keyword evidence="3" id="KW-1185">Reference proteome</keyword>
<proteinExistence type="predicted"/>
<dbReference type="Proteomes" id="UP000775213">
    <property type="component" value="Unassembled WGS sequence"/>
</dbReference>
<reference evidence="2 3" key="1">
    <citation type="journal article" date="2021" name="Hortic Res">
        <title>Chromosome-scale assembly of the Dendrobium chrysotoxum genome enhances the understanding of orchid evolution.</title>
        <authorList>
            <person name="Zhang Y."/>
            <person name="Zhang G.Q."/>
            <person name="Zhang D."/>
            <person name="Liu X.D."/>
            <person name="Xu X.Y."/>
            <person name="Sun W.H."/>
            <person name="Yu X."/>
            <person name="Zhu X."/>
            <person name="Wang Z.W."/>
            <person name="Zhao X."/>
            <person name="Zhong W.Y."/>
            <person name="Chen H."/>
            <person name="Yin W.L."/>
            <person name="Huang T."/>
            <person name="Niu S.C."/>
            <person name="Liu Z.J."/>
        </authorList>
    </citation>
    <scope>NUCLEOTIDE SEQUENCE [LARGE SCALE GENOMIC DNA]</scope>
    <source>
        <strain evidence="2">Lindl</strain>
    </source>
</reference>
<sequence length="96" mass="10389">MVYCCNRPGLAPESLISPTNLENSVIIRASCGSSVETTFLLGNDFHPVTSSLKPESETTVNGAEFSSKGITKSLRDTIPLDPTTTSSNVRWARKEQ</sequence>
<feature type="region of interest" description="Disordered" evidence="1">
    <location>
        <begin position="74"/>
        <end position="96"/>
    </location>
</feature>
<dbReference type="EMBL" id="JAGFBR010000016">
    <property type="protein sequence ID" value="KAH0452998.1"/>
    <property type="molecule type" value="Genomic_DNA"/>
</dbReference>
<evidence type="ECO:0000313" key="3">
    <source>
        <dbReference type="Proteomes" id="UP000775213"/>
    </source>
</evidence>
<dbReference type="AlphaFoldDB" id="A0AAV7GBC9"/>